<proteinExistence type="predicted"/>
<name>A0A6G1G764_9PEZI</name>
<evidence type="ECO:0000313" key="2">
    <source>
        <dbReference type="Proteomes" id="UP000504638"/>
    </source>
</evidence>
<gene>
    <name evidence="1 3" type="ORF">P152DRAFT_296912</name>
</gene>
<dbReference type="Proteomes" id="UP000504638">
    <property type="component" value="Unplaced"/>
</dbReference>
<reference evidence="3" key="3">
    <citation type="submission" date="2025-04" db="UniProtKB">
        <authorList>
            <consortium name="RefSeq"/>
        </authorList>
    </citation>
    <scope>IDENTIFICATION</scope>
    <source>
        <strain evidence="3">CBS 781.70</strain>
    </source>
</reference>
<reference evidence="1 3" key="1">
    <citation type="submission" date="2020-01" db="EMBL/GenBank/DDBJ databases">
        <authorList>
            <consortium name="DOE Joint Genome Institute"/>
            <person name="Haridas S."/>
            <person name="Albert R."/>
            <person name="Binder M."/>
            <person name="Bloem J."/>
            <person name="Labutti K."/>
            <person name="Salamov A."/>
            <person name="Andreopoulos B."/>
            <person name="Baker S.E."/>
            <person name="Barry K."/>
            <person name="Bills G."/>
            <person name="Bluhm B.H."/>
            <person name="Cannon C."/>
            <person name="Castanera R."/>
            <person name="Culley D.E."/>
            <person name="Daum C."/>
            <person name="Ezra D."/>
            <person name="Gonzalez J.B."/>
            <person name="Henrissat B."/>
            <person name="Kuo A."/>
            <person name="Liang C."/>
            <person name="Lipzen A."/>
            <person name="Lutzoni F."/>
            <person name="Magnuson J."/>
            <person name="Mondo S."/>
            <person name="Nolan M."/>
            <person name="Ohm R."/>
            <person name="Pangilinan J."/>
            <person name="Park H.-J."/>
            <person name="Ramirez L."/>
            <person name="Alfaro M."/>
            <person name="Sun H."/>
            <person name="Tritt A."/>
            <person name="Yoshinaga Y."/>
            <person name="Zwiers L.-H."/>
            <person name="Turgeon B.G."/>
            <person name="Goodwin S.B."/>
            <person name="Spatafora J.W."/>
            <person name="Crous P.W."/>
            <person name="Grigoriev I.V."/>
        </authorList>
    </citation>
    <scope>NUCLEOTIDE SEQUENCE</scope>
    <source>
        <strain evidence="1 3">CBS 781.70</strain>
    </source>
</reference>
<dbReference type="GeneID" id="54415617"/>
<accession>A0A6G1G764</accession>
<evidence type="ECO:0000313" key="1">
    <source>
        <dbReference type="EMBL" id="KAF1813888.1"/>
    </source>
</evidence>
<protein>
    <submittedName>
        <fullName evidence="1 3">Uncharacterized protein</fullName>
    </submittedName>
</protein>
<dbReference type="EMBL" id="ML975154">
    <property type="protein sequence ID" value="KAF1813888.1"/>
    <property type="molecule type" value="Genomic_DNA"/>
</dbReference>
<reference evidence="3" key="2">
    <citation type="submission" date="2020-04" db="EMBL/GenBank/DDBJ databases">
        <authorList>
            <consortium name="NCBI Genome Project"/>
        </authorList>
    </citation>
    <scope>NUCLEOTIDE SEQUENCE</scope>
    <source>
        <strain evidence="3">CBS 781.70</strain>
    </source>
</reference>
<dbReference type="RefSeq" id="XP_033535519.1">
    <property type="nucleotide sequence ID" value="XM_033675047.1"/>
</dbReference>
<evidence type="ECO:0000313" key="3">
    <source>
        <dbReference type="RefSeq" id="XP_033535519.1"/>
    </source>
</evidence>
<sequence length="152" mass="17384">MLASHHRNFVHNYRRTSTEFTADPRVIKGRFILCCKWTIQEEAHTPDLTLSRFPHVRICPHLSAFSRPQSHQVERSLNRSPRIRARKSHSCDGCWTDYAVDASPKVTTFEPWQDFGTATCIRPLQDSTARHGDAEVIPCQSPLFLRVPSGTV</sequence>
<dbReference type="AlphaFoldDB" id="A0A6G1G764"/>
<organism evidence="1">
    <name type="scientific">Eremomyces bilateralis CBS 781.70</name>
    <dbReference type="NCBI Taxonomy" id="1392243"/>
    <lineage>
        <taxon>Eukaryota</taxon>
        <taxon>Fungi</taxon>
        <taxon>Dikarya</taxon>
        <taxon>Ascomycota</taxon>
        <taxon>Pezizomycotina</taxon>
        <taxon>Dothideomycetes</taxon>
        <taxon>Dothideomycetes incertae sedis</taxon>
        <taxon>Eremomycetales</taxon>
        <taxon>Eremomycetaceae</taxon>
        <taxon>Eremomyces</taxon>
    </lineage>
</organism>
<keyword evidence="2" id="KW-1185">Reference proteome</keyword>